<evidence type="ECO:0000256" key="2">
    <source>
        <dbReference type="PROSITE-ProRule" id="PRU00335"/>
    </source>
</evidence>
<dbReference type="Proteomes" id="UP001597519">
    <property type="component" value="Unassembled WGS sequence"/>
</dbReference>
<dbReference type="Gene3D" id="1.10.357.10">
    <property type="entry name" value="Tetracycline Repressor, domain 2"/>
    <property type="match status" value="1"/>
</dbReference>
<dbReference type="RefSeq" id="WP_377770959.1">
    <property type="nucleotide sequence ID" value="NZ_JBHUOQ010000001.1"/>
</dbReference>
<dbReference type="InterPro" id="IPR023772">
    <property type="entry name" value="DNA-bd_HTH_TetR-type_CS"/>
</dbReference>
<feature type="domain" description="HTH tetR-type" evidence="3">
    <location>
        <begin position="9"/>
        <end position="69"/>
    </location>
</feature>
<organism evidence="4 5">
    <name type="scientific">Corticicoccus populi</name>
    <dbReference type="NCBI Taxonomy" id="1812821"/>
    <lineage>
        <taxon>Bacteria</taxon>
        <taxon>Bacillati</taxon>
        <taxon>Bacillota</taxon>
        <taxon>Bacilli</taxon>
        <taxon>Bacillales</taxon>
        <taxon>Staphylococcaceae</taxon>
        <taxon>Corticicoccus</taxon>
    </lineage>
</organism>
<dbReference type="Pfam" id="PF00440">
    <property type="entry name" value="TetR_N"/>
    <property type="match status" value="1"/>
</dbReference>
<feature type="DNA-binding region" description="H-T-H motif" evidence="2">
    <location>
        <begin position="32"/>
        <end position="51"/>
    </location>
</feature>
<dbReference type="PROSITE" id="PS50977">
    <property type="entry name" value="HTH_TETR_2"/>
    <property type="match status" value="1"/>
</dbReference>
<dbReference type="InterPro" id="IPR036271">
    <property type="entry name" value="Tet_transcr_reg_TetR-rel_C_sf"/>
</dbReference>
<evidence type="ECO:0000259" key="3">
    <source>
        <dbReference type="PROSITE" id="PS50977"/>
    </source>
</evidence>
<keyword evidence="5" id="KW-1185">Reference proteome</keyword>
<reference evidence="5" key="1">
    <citation type="journal article" date="2019" name="Int. J. Syst. Evol. Microbiol.">
        <title>The Global Catalogue of Microorganisms (GCM) 10K type strain sequencing project: providing services to taxonomists for standard genome sequencing and annotation.</title>
        <authorList>
            <consortium name="The Broad Institute Genomics Platform"/>
            <consortium name="The Broad Institute Genome Sequencing Center for Infectious Disease"/>
            <person name="Wu L."/>
            <person name="Ma J."/>
        </authorList>
    </citation>
    <scope>NUCLEOTIDE SEQUENCE [LARGE SCALE GENOMIC DNA]</scope>
    <source>
        <strain evidence="5">KCTC 33575</strain>
    </source>
</reference>
<gene>
    <name evidence="4" type="ORF">ACFSX4_01815</name>
</gene>
<sequence length="207" mass="24018">MSKSEQKLTKKQIAIIEAATELFAEKGFSATSTSEIAQKAEAAEGTIFKHFKSKKGLLMSVVSPITVEFYGPMIKKDLDKVFDKEFEYYQDFIRAMIENRKIFIQNNLPVLRILIQEIPFHPELKEQFIEQVGKDIIERIRGIIRFYQEKGQMVDIHTDTIIRTVASTILSYIVARYVLIPEARWDTEEIETERIIQLLENGLSKKK</sequence>
<proteinExistence type="predicted"/>
<dbReference type="InterPro" id="IPR050624">
    <property type="entry name" value="HTH-type_Tx_Regulator"/>
</dbReference>
<dbReference type="PANTHER" id="PTHR43479">
    <property type="entry name" value="ACREF/ENVCD OPERON REPRESSOR-RELATED"/>
    <property type="match status" value="1"/>
</dbReference>
<dbReference type="InterPro" id="IPR009057">
    <property type="entry name" value="Homeodomain-like_sf"/>
</dbReference>
<dbReference type="PRINTS" id="PR00455">
    <property type="entry name" value="HTHTETR"/>
</dbReference>
<dbReference type="PROSITE" id="PS01081">
    <property type="entry name" value="HTH_TETR_1"/>
    <property type="match status" value="1"/>
</dbReference>
<protein>
    <submittedName>
        <fullName evidence="4">TetR/AcrR family transcriptional regulator</fullName>
    </submittedName>
</protein>
<accession>A0ABW5WV04</accession>
<dbReference type="PANTHER" id="PTHR43479:SF11">
    <property type="entry name" value="ACREF_ENVCD OPERON REPRESSOR-RELATED"/>
    <property type="match status" value="1"/>
</dbReference>
<evidence type="ECO:0000313" key="4">
    <source>
        <dbReference type="EMBL" id="MFD2829184.1"/>
    </source>
</evidence>
<dbReference type="SUPFAM" id="SSF46689">
    <property type="entry name" value="Homeodomain-like"/>
    <property type="match status" value="1"/>
</dbReference>
<dbReference type="EMBL" id="JBHUOQ010000001">
    <property type="protein sequence ID" value="MFD2829184.1"/>
    <property type="molecule type" value="Genomic_DNA"/>
</dbReference>
<evidence type="ECO:0000313" key="5">
    <source>
        <dbReference type="Proteomes" id="UP001597519"/>
    </source>
</evidence>
<dbReference type="SUPFAM" id="SSF48498">
    <property type="entry name" value="Tetracyclin repressor-like, C-terminal domain"/>
    <property type="match status" value="1"/>
</dbReference>
<keyword evidence="1 2" id="KW-0238">DNA-binding</keyword>
<evidence type="ECO:0000256" key="1">
    <source>
        <dbReference type="ARBA" id="ARBA00023125"/>
    </source>
</evidence>
<dbReference type="InterPro" id="IPR001647">
    <property type="entry name" value="HTH_TetR"/>
</dbReference>
<name>A0ABW5WV04_9STAP</name>
<comment type="caution">
    <text evidence="4">The sequence shown here is derived from an EMBL/GenBank/DDBJ whole genome shotgun (WGS) entry which is preliminary data.</text>
</comment>